<evidence type="ECO:0000256" key="3">
    <source>
        <dbReference type="SAM" id="MobiDB-lite"/>
    </source>
</evidence>
<dbReference type="HAMAP" id="MF_01270">
    <property type="entry name" value="AnhMurNAc_kinase"/>
    <property type="match status" value="1"/>
</dbReference>
<dbReference type="GO" id="GO:0097175">
    <property type="term" value="P:1,6-anhydro-N-acetyl-beta-muramic acid catabolic process"/>
    <property type="evidence" value="ECO:0007669"/>
    <property type="project" value="UniProtKB-UniRule"/>
</dbReference>
<dbReference type="InterPro" id="IPR043129">
    <property type="entry name" value="ATPase_NBD"/>
</dbReference>
<dbReference type="Gene3D" id="3.30.420.40">
    <property type="match status" value="2"/>
</dbReference>
<feature type="region of interest" description="Disordered" evidence="3">
    <location>
        <begin position="405"/>
        <end position="427"/>
    </location>
</feature>
<evidence type="ECO:0000313" key="4">
    <source>
        <dbReference type="EMBL" id="QDZ09872.1"/>
    </source>
</evidence>
<sequence>MEPIWTIGLMTGTVLDGNIDIAMVRTDGETIAEFGPYTLAPYSAEVRALLEETLAAARAWNFVGSDPEIFTRAEEALTRAQSEAVLDFVAAQGMAMGDIGVVGFHGQSVLHRAPQPGRIGETRQLGDGALMSRMLGTKVVYDFRSADVRAGGQGAPLAAAYHQALLRKLGKTDGATAVLNLGGVANVTYWGGADTLIAFDTGPANAPINDFMKARGLGEMDRDGALAASGTVDEARLAKLLEHPYLTAVYPKSLDRFDFPASIGDGLDDATGAATLTAFTAGAVGKALDMLPSRPTRLIVSGGGRHNPTLMRMLAERAGVEAVDADAVGWRGDAVEAECFGFLAARVLRGLPISFPTTTGGEGGYDGREGCGVGGNRSACGPTPPSVPPHQRGGRRMPTFPVSLNAPQTPNGLPSPLWGGNEGGGVELSADSVFVESSTPPP</sequence>
<keyword evidence="1 2" id="KW-0119">Carbohydrate metabolism</keyword>
<accession>A0A5B8LQW5</accession>
<proteinExistence type="inferred from homology"/>
<evidence type="ECO:0000313" key="5">
    <source>
        <dbReference type="Proteomes" id="UP000315364"/>
    </source>
</evidence>
<organism evidence="4 5">
    <name type="scientific">Devosia ginsengisoli</name>
    <dbReference type="NCBI Taxonomy" id="400770"/>
    <lineage>
        <taxon>Bacteria</taxon>
        <taxon>Pseudomonadati</taxon>
        <taxon>Pseudomonadota</taxon>
        <taxon>Alphaproteobacteria</taxon>
        <taxon>Hyphomicrobiales</taxon>
        <taxon>Devosiaceae</taxon>
        <taxon>Devosia</taxon>
    </lineage>
</organism>
<dbReference type="AlphaFoldDB" id="A0A5B8LQW5"/>
<dbReference type="NCBIfam" id="NF007141">
    <property type="entry name" value="PRK09585.1-5"/>
    <property type="match status" value="1"/>
</dbReference>
<comment type="similarity">
    <text evidence="2">Belongs to the anhydro-N-acetylmuramic acid kinase family.</text>
</comment>
<keyword evidence="2 4" id="KW-0418">Kinase</keyword>
<comment type="pathway">
    <text evidence="2">Amino-sugar metabolism; 1,6-anhydro-N-acetylmuramate degradation.</text>
</comment>
<dbReference type="OrthoDB" id="9763949at2"/>
<keyword evidence="2 4" id="KW-0808">Transferase</keyword>
<dbReference type="UniPathway" id="UPA00343"/>
<evidence type="ECO:0000256" key="2">
    <source>
        <dbReference type="HAMAP-Rule" id="MF_01270"/>
    </source>
</evidence>
<comment type="catalytic activity">
    <reaction evidence="2">
        <text>1,6-anhydro-N-acetyl-beta-muramate + ATP + H2O = N-acetyl-D-muramate 6-phosphate + ADP + H(+)</text>
        <dbReference type="Rhea" id="RHEA:24952"/>
        <dbReference type="ChEBI" id="CHEBI:15377"/>
        <dbReference type="ChEBI" id="CHEBI:15378"/>
        <dbReference type="ChEBI" id="CHEBI:30616"/>
        <dbReference type="ChEBI" id="CHEBI:58690"/>
        <dbReference type="ChEBI" id="CHEBI:58722"/>
        <dbReference type="ChEBI" id="CHEBI:456216"/>
        <dbReference type="EC" id="2.7.1.170"/>
    </reaction>
</comment>
<dbReference type="GO" id="GO:0005524">
    <property type="term" value="F:ATP binding"/>
    <property type="evidence" value="ECO:0007669"/>
    <property type="project" value="UniProtKB-UniRule"/>
</dbReference>
<dbReference type="PANTHER" id="PTHR30605:SF0">
    <property type="entry name" value="ANHYDRO-N-ACETYLMURAMIC ACID KINASE"/>
    <property type="match status" value="1"/>
</dbReference>
<dbReference type="GO" id="GO:0006040">
    <property type="term" value="P:amino sugar metabolic process"/>
    <property type="evidence" value="ECO:0007669"/>
    <property type="project" value="InterPro"/>
</dbReference>
<dbReference type="InterPro" id="IPR005338">
    <property type="entry name" value="Anhydro_N_Ac-Mur_kinase"/>
</dbReference>
<dbReference type="GO" id="GO:0016773">
    <property type="term" value="F:phosphotransferase activity, alcohol group as acceptor"/>
    <property type="evidence" value="ECO:0007669"/>
    <property type="project" value="UniProtKB-UniRule"/>
</dbReference>
<evidence type="ECO:0000256" key="1">
    <source>
        <dbReference type="ARBA" id="ARBA00023277"/>
    </source>
</evidence>
<dbReference type="EMBL" id="CP042304">
    <property type="protein sequence ID" value="QDZ09872.1"/>
    <property type="molecule type" value="Genomic_DNA"/>
</dbReference>
<name>A0A5B8LQW5_9HYPH</name>
<comment type="function">
    <text evidence="2">Catalyzes the specific phosphorylation of 1,6-anhydro-N-acetylmuramic acid (anhMurNAc) with the simultaneous cleavage of the 1,6-anhydro ring, generating MurNAc-6-P. Is required for the utilization of anhMurNAc either imported from the medium or derived from its own cell wall murein, and thus plays a role in cell wall recycling.</text>
</comment>
<comment type="pathway">
    <text evidence="2">Cell wall biogenesis; peptidoglycan recycling.</text>
</comment>
<keyword evidence="2" id="KW-0547">Nucleotide-binding</keyword>
<dbReference type="UniPathway" id="UPA00544"/>
<dbReference type="GO" id="GO:0009254">
    <property type="term" value="P:peptidoglycan turnover"/>
    <property type="evidence" value="ECO:0007669"/>
    <property type="project" value="UniProtKB-UniRule"/>
</dbReference>
<dbReference type="EC" id="2.7.1.170" evidence="2"/>
<dbReference type="SUPFAM" id="SSF53067">
    <property type="entry name" value="Actin-like ATPase domain"/>
    <property type="match status" value="1"/>
</dbReference>
<gene>
    <name evidence="2" type="primary">anmK</name>
    <name evidence="4" type="ORF">FPZ08_03410</name>
</gene>
<dbReference type="KEGG" id="dea:FPZ08_03410"/>
<reference evidence="4 5" key="1">
    <citation type="submission" date="2019-07" db="EMBL/GenBank/DDBJ databases">
        <title>Full genome sequence of Devosia sp. Gsoil 520.</title>
        <authorList>
            <person name="Im W.-T."/>
        </authorList>
    </citation>
    <scope>NUCLEOTIDE SEQUENCE [LARGE SCALE GENOMIC DNA]</scope>
    <source>
        <strain evidence="4 5">Gsoil 520</strain>
    </source>
</reference>
<dbReference type="Pfam" id="PF03702">
    <property type="entry name" value="AnmK"/>
    <property type="match status" value="1"/>
</dbReference>
<dbReference type="PANTHER" id="PTHR30605">
    <property type="entry name" value="ANHYDRO-N-ACETYLMURAMIC ACID KINASE"/>
    <property type="match status" value="1"/>
</dbReference>
<dbReference type="GO" id="GO:0016301">
    <property type="term" value="F:kinase activity"/>
    <property type="evidence" value="ECO:0007669"/>
    <property type="project" value="UniProtKB-KW"/>
</dbReference>
<dbReference type="Proteomes" id="UP000315364">
    <property type="component" value="Chromosome"/>
</dbReference>
<keyword evidence="5" id="KW-1185">Reference proteome</keyword>
<protein>
    <recommendedName>
        <fullName evidence="2">Anhydro-N-acetylmuramic acid kinase</fullName>
        <ecNumber evidence="2">2.7.1.170</ecNumber>
    </recommendedName>
    <alternativeName>
        <fullName evidence="2">AnhMurNAc kinase</fullName>
    </alternativeName>
</protein>
<keyword evidence="2" id="KW-0067">ATP-binding</keyword>
<comment type="caution">
    <text evidence="2">Lacks conserved residue(s) required for the propagation of feature annotation.</text>
</comment>